<keyword evidence="2" id="KW-0812">Transmembrane</keyword>
<evidence type="ECO:0000313" key="3">
    <source>
        <dbReference type="EMBL" id="RVW33235.1"/>
    </source>
</evidence>
<keyword evidence="2" id="KW-0472">Membrane</keyword>
<name>A0A438DCN6_VITVI</name>
<organism evidence="3 4">
    <name type="scientific">Vitis vinifera</name>
    <name type="common">Grape</name>
    <dbReference type="NCBI Taxonomy" id="29760"/>
    <lineage>
        <taxon>Eukaryota</taxon>
        <taxon>Viridiplantae</taxon>
        <taxon>Streptophyta</taxon>
        <taxon>Embryophyta</taxon>
        <taxon>Tracheophyta</taxon>
        <taxon>Spermatophyta</taxon>
        <taxon>Magnoliopsida</taxon>
        <taxon>eudicotyledons</taxon>
        <taxon>Gunneridae</taxon>
        <taxon>Pentapetalae</taxon>
        <taxon>rosids</taxon>
        <taxon>Vitales</taxon>
        <taxon>Vitaceae</taxon>
        <taxon>Viteae</taxon>
        <taxon>Vitis</taxon>
    </lineage>
</organism>
<feature type="compositionally biased region" description="Basic and acidic residues" evidence="1">
    <location>
        <begin position="13"/>
        <end position="30"/>
    </location>
</feature>
<accession>A0A438DCN6</accession>
<feature type="region of interest" description="Disordered" evidence="1">
    <location>
        <begin position="1"/>
        <end position="48"/>
    </location>
</feature>
<dbReference type="PANTHER" id="PTHR38937">
    <property type="entry name" value="MEMBRANE PROTEIN OF ER BODY-LIKE PROTEIN"/>
    <property type="match status" value="1"/>
</dbReference>
<dbReference type="InterPro" id="IPR052843">
    <property type="entry name" value="ER_body_metal_sequester"/>
</dbReference>
<comment type="caution">
    <text evidence="3">The sequence shown here is derived from an EMBL/GenBank/DDBJ whole genome shotgun (WGS) entry which is preliminary data.</text>
</comment>
<dbReference type="AlphaFoldDB" id="A0A438DCN6"/>
<feature type="transmembrane region" description="Helical" evidence="2">
    <location>
        <begin position="137"/>
        <end position="157"/>
    </location>
</feature>
<evidence type="ECO:0000256" key="1">
    <source>
        <dbReference type="SAM" id="MobiDB-lite"/>
    </source>
</evidence>
<dbReference type="EMBL" id="QGNW01001687">
    <property type="protein sequence ID" value="RVW33235.1"/>
    <property type="molecule type" value="Genomic_DNA"/>
</dbReference>
<evidence type="ECO:0000313" key="4">
    <source>
        <dbReference type="Proteomes" id="UP000288805"/>
    </source>
</evidence>
<dbReference type="Proteomes" id="UP000288805">
    <property type="component" value="Unassembled WGS sequence"/>
</dbReference>
<proteinExistence type="predicted"/>
<keyword evidence="2" id="KW-1133">Transmembrane helix</keyword>
<protein>
    <submittedName>
        <fullName evidence="3">Membrane protein of ER body 1</fullName>
    </submittedName>
</protein>
<evidence type="ECO:0000256" key="2">
    <source>
        <dbReference type="SAM" id="Phobius"/>
    </source>
</evidence>
<dbReference type="PANTHER" id="PTHR38937:SF2">
    <property type="entry name" value="MEMBRANE PROTEIN OF ER BODY-LIKE PROTEIN ISOFORM X1"/>
    <property type="match status" value="1"/>
</dbReference>
<reference evidence="3 4" key="1">
    <citation type="journal article" date="2018" name="PLoS Genet.">
        <title>Population sequencing reveals clonal diversity and ancestral inbreeding in the grapevine cultivar Chardonnay.</title>
        <authorList>
            <person name="Roach M.J."/>
            <person name="Johnson D.L."/>
            <person name="Bohlmann J."/>
            <person name="van Vuuren H.J."/>
            <person name="Jones S.J."/>
            <person name="Pretorius I.S."/>
            <person name="Schmidt S.A."/>
            <person name="Borneman A.R."/>
        </authorList>
    </citation>
    <scope>NUCLEOTIDE SEQUENCE [LARGE SCALE GENOMIC DNA]</scope>
    <source>
        <strain evidence="4">cv. Chardonnay</strain>
        <tissue evidence="3">Leaf</tissue>
    </source>
</reference>
<gene>
    <name evidence="3" type="primary">MEB1_2</name>
    <name evidence="3" type="ORF">CK203_105687</name>
</gene>
<sequence length="194" mass="20365">MALDISDTVDSVRLNEDQRTSNGHKGERMPKKNTNKIKGKIGVNGPGDFQNAQDVTGSETITITETENAKKWGILKGIVNVGLTKSIISPSIVPSPVEAIGSDEPLASPITQVIPVPEAPTISGPENSKQWEILKSIVYGGLIESITSLSIVTSAAGADATTLNILALGLANLIGGLFVIGHNVSLFHFNNGKN</sequence>
<feature type="transmembrane region" description="Helical" evidence="2">
    <location>
        <begin position="163"/>
        <end position="189"/>
    </location>
</feature>